<name>A0A168EU55_9BACL</name>
<accession>A0A168EU55</accession>
<dbReference type="AlphaFoldDB" id="A0A168EU55"/>
<protein>
    <recommendedName>
        <fullName evidence="2">Urease accessory protein UreH-like transmembrane domain-containing protein</fullName>
    </recommendedName>
</protein>
<keyword evidence="1" id="KW-0812">Transmembrane</keyword>
<evidence type="ECO:0000313" key="3">
    <source>
        <dbReference type="EMBL" id="KZS44849.1"/>
    </source>
</evidence>
<organism evidence="3 4">
    <name type="scientific">Paenibacillus glucanolyticus</name>
    <dbReference type="NCBI Taxonomy" id="59843"/>
    <lineage>
        <taxon>Bacteria</taxon>
        <taxon>Bacillati</taxon>
        <taxon>Bacillota</taxon>
        <taxon>Bacilli</taxon>
        <taxon>Bacillales</taxon>
        <taxon>Paenibacillaceae</taxon>
        <taxon>Paenibacillus</taxon>
    </lineage>
</organism>
<feature type="transmembrane region" description="Helical" evidence="1">
    <location>
        <begin position="70"/>
        <end position="89"/>
    </location>
</feature>
<comment type="caution">
    <text evidence="3">The sequence shown here is derived from an EMBL/GenBank/DDBJ whole genome shotgun (WGS) entry which is preliminary data.</text>
</comment>
<keyword evidence="4" id="KW-1185">Reference proteome</keyword>
<dbReference type="OrthoDB" id="43562at2"/>
<feature type="transmembrane region" description="Helical" evidence="1">
    <location>
        <begin position="190"/>
        <end position="212"/>
    </location>
</feature>
<dbReference type="Proteomes" id="UP000076796">
    <property type="component" value="Unassembled WGS sequence"/>
</dbReference>
<dbReference type="RefSeq" id="WP_036638521.1">
    <property type="nucleotide sequence ID" value="NZ_JBCMWP010000019.1"/>
</dbReference>
<dbReference type="Pfam" id="PF13386">
    <property type="entry name" value="DsbD_2"/>
    <property type="match status" value="1"/>
</dbReference>
<keyword evidence="1" id="KW-0472">Membrane</keyword>
<evidence type="ECO:0000256" key="1">
    <source>
        <dbReference type="SAM" id="Phobius"/>
    </source>
</evidence>
<feature type="transmembrane region" description="Helical" evidence="1">
    <location>
        <begin position="148"/>
        <end position="170"/>
    </location>
</feature>
<dbReference type="InterPro" id="IPR039447">
    <property type="entry name" value="UreH-like_TM_dom"/>
</dbReference>
<reference evidence="3" key="1">
    <citation type="journal article" date="2016" name="Genome Announc.">
        <title>Draft genomes of two strains of Paenibacillus glucanolyticus with capability to degrade lignocellulose.</title>
        <authorList>
            <person name="Mathews S.L."/>
            <person name="Pawlak J."/>
            <person name="Grunden A.M."/>
        </authorList>
    </citation>
    <scope>NUCLEOTIDE SEQUENCE [LARGE SCALE GENOMIC DNA]</scope>
    <source>
        <strain evidence="3">SLM1</strain>
    </source>
</reference>
<feature type="domain" description="Urease accessory protein UreH-like transmembrane" evidence="2">
    <location>
        <begin position="30"/>
        <end position="238"/>
    </location>
</feature>
<feature type="transmembrane region" description="Helical" evidence="1">
    <location>
        <begin position="109"/>
        <end position="127"/>
    </location>
</feature>
<evidence type="ECO:0000313" key="4">
    <source>
        <dbReference type="Proteomes" id="UP000076796"/>
    </source>
</evidence>
<feature type="transmembrane region" description="Helical" evidence="1">
    <location>
        <begin position="25"/>
        <end position="49"/>
    </location>
</feature>
<evidence type="ECO:0000259" key="2">
    <source>
        <dbReference type="Pfam" id="PF13386"/>
    </source>
</evidence>
<keyword evidence="1" id="KW-1133">Transmembrane helix</keyword>
<dbReference type="EMBL" id="LWMH01000001">
    <property type="protein sequence ID" value="KZS44849.1"/>
    <property type="molecule type" value="Genomic_DNA"/>
</dbReference>
<gene>
    <name evidence="3" type="ORF">AWU65_02350</name>
</gene>
<feature type="transmembrane region" description="Helical" evidence="1">
    <location>
        <begin position="224"/>
        <end position="244"/>
    </location>
</feature>
<sequence length="245" mass="27294">MYEIFNWITNVVASPLTEVAYSSNIALLSVMFLGFVGSVAPCQISANIGAMMYFSNRQVQRRLSWIEISMYLLGKISVFSILGAVFWLFGQSVSQDMIPFFVFARKMLGPLLIIMGLFFLGLLKLPGSFGFQLSSYLKNLSGRIGGKWGAFVLGASFSFGFCPTMVWLFFGLVMPLVFQSSYGFILPPIFAIGTAMPFLLFVGLSIVLGFDTAMIKKSRQWGKWMQRVVGVLFLLLGVADTITYW</sequence>
<proteinExistence type="predicted"/>